<feature type="non-terminal residue" evidence="2">
    <location>
        <position position="1"/>
    </location>
</feature>
<evidence type="ECO:0000313" key="3">
    <source>
        <dbReference type="Proteomes" id="UP001189429"/>
    </source>
</evidence>
<gene>
    <name evidence="2" type="ORF">PCOR1329_LOCUS74892</name>
</gene>
<dbReference type="Proteomes" id="UP001189429">
    <property type="component" value="Unassembled WGS sequence"/>
</dbReference>
<evidence type="ECO:0000313" key="2">
    <source>
        <dbReference type="EMBL" id="CAK0896420.1"/>
    </source>
</evidence>
<evidence type="ECO:0000256" key="1">
    <source>
        <dbReference type="SAM" id="MobiDB-lite"/>
    </source>
</evidence>
<keyword evidence="3" id="KW-1185">Reference proteome</keyword>
<feature type="region of interest" description="Disordered" evidence="1">
    <location>
        <begin position="1"/>
        <end position="64"/>
    </location>
</feature>
<sequence length="117" mass="11826">PPSAASAAAPRPRGPAAAGRPLGGPTGRSPRRQEEDKPLGGAMARRGEPLEEQAGEHRSARGALDEFMGPCSTVRKSLLATALRSAPGAAPEAPPGGDPAPNQAIRADLGNLLLVLL</sequence>
<comment type="caution">
    <text evidence="2">The sequence shown here is derived from an EMBL/GenBank/DDBJ whole genome shotgun (WGS) entry which is preliminary data.</text>
</comment>
<proteinExistence type="predicted"/>
<feature type="compositionally biased region" description="Low complexity" evidence="1">
    <location>
        <begin position="1"/>
        <end position="20"/>
    </location>
</feature>
<dbReference type="EMBL" id="CAUYUJ010020183">
    <property type="protein sequence ID" value="CAK0896420.1"/>
    <property type="molecule type" value="Genomic_DNA"/>
</dbReference>
<reference evidence="2" key="1">
    <citation type="submission" date="2023-10" db="EMBL/GenBank/DDBJ databases">
        <authorList>
            <person name="Chen Y."/>
            <person name="Shah S."/>
            <person name="Dougan E. K."/>
            <person name="Thang M."/>
            <person name="Chan C."/>
        </authorList>
    </citation>
    <scope>NUCLEOTIDE SEQUENCE [LARGE SCALE GENOMIC DNA]</scope>
</reference>
<protein>
    <submittedName>
        <fullName evidence="2">Uncharacterized protein</fullName>
    </submittedName>
</protein>
<name>A0ABN9XA65_9DINO</name>
<organism evidence="2 3">
    <name type="scientific">Prorocentrum cordatum</name>
    <dbReference type="NCBI Taxonomy" id="2364126"/>
    <lineage>
        <taxon>Eukaryota</taxon>
        <taxon>Sar</taxon>
        <taxon>Alveolata</taxon>
        <taxon>Dinophyceae</taxon>
        <taxon>Prorocentrales</taxon>
        <taxon>Prorocentraceae</taxon>
        <taxon>Prorocentrum</taxon>
    </lineage>
</organism>
<accession>A0ABN9XA65</accession>
<feature type="compositionally biased region" description="Basic and acidic residues" evidence="1">
    <location>
        <begin position="45"/>
        <end position="59"/>
    </location>
</feature>